<sequence length="120" mass="13056">MKCYSHNEQDAIAICKHCNKALCSICAVDTGLGISCHGLCEQEVKFYGELLNKSKKTYATTAGTFKRSSLIYLLLGIVFLGFGFLNLSNGVAILMIPAGVVFILGSYLNYSSGNKFLKKD</sequence>
<feature type="domain" description="B box-type" evidence="2">
    <location>
        <begin position="1"/>
        <end position="26"/>
    </location>
</feature>
<dbReference type="PROSITE" id="PS50119">
    <property type="entry name" value="ZF_BBOX"/>
    <property type="match status" value="1"/>
</dbReference>
<gene>
    <name evidence="3" type="ORF">EHQ52_17010</name>
</gene>
<evidence type="ECO:0000259" key="2">
    <source>
        <dbReference type="PROSITE" id="PS50119"/>
    </source>
</evidence>
<name>A0A4R9J3Y6_9LEPT</name>
<dbReference type="Proteomes" id="UP000297871">
    <property type="component" value="Unassembled WGS sequence"/>
</dbReference>
<reference evidence="3" key="1">
    <citation type="journal article" date="2019" name="PLoS Negl. Trop. Dis.">
        <title>Revisiting the worldwide diversity of Leptospira species in the environment.</title>
        <authorList>
            <person name="Vincent A.T."/>
            <person name="Schiettekatte O."/>
            <person name="Bourhy P."/>
            <person name="Veyrier F.J."/>
            <person name="Picardeau M."/>
        </authorList>
    </citation>
    <scope>NUCLEOTIDE SEQUENCE [LARGE SCALE GENOMIC DNA]</scope>
    <source>
        <strain evidence="3">201800265</strain>
    </source>
</reference>
<dbReference type="InterPro" id="IPR000315">
    <property type="entry name" value="Znf_B-box"/>
</dbReference>
<keyword evidence="4" id="KW-1185">Reference proteome</keyword>
<evidence type="ECO:0000256" key="1">
    <source>
        <dbReference type="SAM" id="Phobius"/>
    </source>
</evidence>
<dbReference type="RefSeq" id="WP_135616363.1">
    <property type="nucleotide sequence ID" value="NZ_JBNURZ010000005.1"/>
</dbReference>
<evidence type="ECO:0000313" key="4">
    <source>
        <dbReference type="Proteomes" id="UP000297871"/>
    </source>
</evidence>
<dbReference type="EMBL" id="RQFY01000007">
    <property type="protein sequence ID" value="TGL31626.1"/>
    <property type="molecule type" value="Genomic_DNA"/>
</dbReference>
<keyword evidence="1" id="KW-0812">Transmembrane</keyword>
<organism evidence="3 4">
    <name type="scientific">Leptospira koniambonensis</name>
    <dbReference type="NCBI Taxonomy" id="2484950"/>
    <lineage>
        <taxon>Bacteria</taxon>
        <taxon>Pseudomonadati</taxon>
        <taxon>Spirochaetota</taxon>
        <taxon>Spirochaetia</taxon>
        <taxon>Leptospirales</taxon>
        <taxon>Leptospiraceae</taxon>
        <taxon>Leptospira</taxon>
    </lineage>
</organism>
<protein>
    <recommendedName>
        <fullName evidence="2">B box-type domain-containing protein</fullName>
    </recommendedName>
</protein>
<dbReference type="GO" id="GO:0008270">
    <property type="term" value="F:zinc ion binding"/>
    <property type="evidence" value="ECO:0007669"/>
    <property type="project" value="InterPro"/>
</dbReference>
<comment type="caution">
    <text evidence="3">The sequence shown here is derived from an EMBL/GenBank/DDBJ whole genome shotgun (WGS) entry which is preliminary data.</text>
</comment>
<feature type="transmembrane region" description="Helical" evidence="1">
    <location>
        <begin position="91"/>
        <end position="110"/>
    </location>
</feature>
<evidence type="ECO:0000313" key="3">
    <source>
        <dbReference type="EMBL" id="TGL31626.1"/>
    </source>
</evidence>
<keyword evidence="1" id="KW-1133">Transmembrane helix</keyword>
<feature type="transmembrane region" description="Helical" evidence="1">
    <location>
        <begin position="69"/>
        <end position="85"/>
    </location>
</feature>
<proteinExistence type="predicted"/>
<dbReference type="AlphaFoldDB" id="A0A4R9J3Y6"/>
<accession>A0A4R9J3Y6</accession>
<keyword evidence="1" id="KW-0472">Membrane</keyword>
<dbReference type="OrthoDB" id="1007356at2"/>